<dbReference type="AlphaFoldDB" id="A0A0A2V7Q7"/>
<keyword evidence="1" id="KW-0812">Transmembrane</keyword>
<keyword evidence="1" id="KW-0472">Membrane</keyword>
<dbReference type="Proteomes" id="UP000030106">
    <property type="component" value="Unassembled WGS sequence"/>
</dbReference>
<dbReference type="EMBL" id="ANFO01001607">
    <property type="protein sequence ID" value="KGQ02367.1"/>
    <property type="molecule type" value="Genomic_DNA"/>
</dbReference>
<reference evidence="2 3" key="1">
    <citation type="submission" date="2012-10" db="EMBL/GenBank/DDBJ databases">
        <title>Genome sequencing and analysis of entomopathogenic fungi Beauveria bassiana D1-5.</title>
        <authorList>
            <person name="Li Q."/>
            <person name="Wang L."/>
            <person name="Zhang Z."/>
            <person name="Wang Q."/>
            <person name="Ren J."/>
            <person name="Wang M."/>
            <person name="Xu W."/>
            <person name="Wang J."/>
            <person name="Lu Y."/>
            <person name="Du Q."/>
            <person name="Sun Z."/>
        </authorList>
    </citation>
    <scope>NUCLEOTIDE SEQUENCE [LARGE SCALE GENOMIC DNA]</scope>
    <source>
        <strain evidence="2 3">D1-5</strain>
    </source>
</reference>
<protein>
    <submittedName>
        <fullName evidence="2">Uncharacterized protein</fullName>
    </submittedName>
</protein>
<feature type="transmembrane region" description="Helical" evidence="1">
    <location>
        <begin position="86"/>
        <end position="105"/>
    </location>
</feature>
<feature type="transmembrane region" description="Helical" evidence="1">
    <location>
        <begin position="12"/>
        <end position="29"/>
    </location>
</feature>
<sequence>MHSFETRGDVVENAVFGAFGILFYTATLVQSWRHFKAGPVSAAQWYRQRAFISAIIPAIPFLVGNIVCPSWIGIAHSSDLPDTAPGILWKVTVAICFALSETIKLFAVSDQVPKRKLAGACVLSLQVLWLVFGIWQWRSGATLFGKLPSAMEAKTVQHAYFAGRSATGLPEGGHSAILESVRLTPFKKPSTGKVHPEEVPSEEVPVPEFRLEKMAHTLQVCEFLLETAEKLPCFEGSELVIRLPAEEASQSLIVAAYLAGLLLPRIPYEDSLETYTLAAVLKVGIVQRLRSHPKAY</sequence>
<dbReference type="HOGENOM" id="CLU_940049_0_0_1"/>
<evidence type="ECO:0000313" key="2">
    <source>
        <dbReference type="EMBL" id="KGQ02367.1"/>
    </source>
</evidence>
<name>A0A0A2V7Q7_BEABA</name>
<feature type="transmembrane region" description="Helical" evidence="1">
    <location>
        <begin position="50"/>
        <end position="74"/>
    </location>
</feature>
<proteinExistence type="predicted"/>
<gene>
    <name evidence="2" type="ORF">BBAD15_g12422</name>
</gene>
<accession>A0A0A2V7Q7</accession>
<evidence type="ECO:0000313" key="3">
    <source>
        <dbReference type="Proteomes" id="UP000030106"/>
    </source>
</evidence>
<comment type="caution">
    <text evidence="2">The sequence shown here is derived from an EMBL/GenBank/DDBJ whole genome shotgun (WGS) entry which is preliminary data.</text>
</comment>
<evidence type="ECO:0000256" key="1">
    <source>
        <dbReference type="SAM" id="Phobius"/>
    </source>
</evidence>
<keyword evidence="1" id="KW-1133">Transmembrane helix</keyword>
<feature type="transmembrane region" description="Helical" evidence="1">
    <location>
        <begin position="117"/>
        <end position="137"/>
    </location>
</feature>
<organism evidence="2 3">
    <name type="scientific">Beauveria bassiana D1-5</name>
    <dbReference type="NCBI Taxonomy" id="1245745"/>
    <lineage>
        <taxon>Eukaryota</taxon>
        <taxon>Fungi</taxon>
        <taxon>Dikarya</taxon>
        <taxon>Ascomycota</taxon>
        <taxon>Pezizomycotina</taxon>
        <taxon>Sordariomycetes</taxon>
        <taxon>Hypocreomycetidae</taxon>
        <taxon>Hypocreales</taxon>
        <taxon>Cordycipitaceae</taxon>
        <taxon>Beauveria</taxon>
    </lineage>
</organism>